<comment type="caution">
    <text evidence="1">The sequence shown here is derived from an EMBL/GenBank/DDBJ whole genome shotgun (WGS) entry which is preliminary data.</text>
</comment>
<evidence type="ECO:0000313" key="2">
    <source>
        <dbReference type="Proteomes" id="UP001058074"/>
    </source>
</evidence>
<proteinExistence type="predicted"/>
<protein>
    <submittedName>
        <fullName evidence="1">Oxidoreductase</fullName>
    </submittedName>
</protein>
<accession>A0ACB5RAX9</accession>
<evidence type="ECO:0000313" key="1">
    <source>
        <dbReference type="EMBL" id="GKX66184.1"/>
    </source>
</evidence>
<dbReference type="EMBL" id="BROD01000001">
    <property type="protein sequence ID" value="GKX66184.1"/>
    <property type="molecule type" value="Genomic_DNA"/>
</dbReference>
<name>A0ACB5RAX9_9CLOT</name>
<organism evidence="1 2">
    <name type="scientific">Inconstantimicrobium mannanitabidum</name>
    <dbReference type="NCBI Taxonomy" id="1604901"/>
    <lineage>
        <taxon>Bacteria</taxon>
        <taxon>Bacillati</taxon>
        <taxon>Bacillota</taxon>
        <taxon>Clostridia</taxon>
        <taxon>Eubacteriales</taxon>
        <taxon>Clostridiaceae</taxon>
        <taxon>Inconstantimicrobium</taxon>
    </lineage>
</organism>
<reference evidence="1" key="1">
    <citation type="journal article" date="2025" name="Int. J. Syst. Evol. Microbiol.">
        <title>Inconstantimicrobium mannanitabidum sp. nov., a novel member of the family Clostridiaceae isolated from anoxic soil under the treatment of reductive soil disinfestation.</title>
        <authorList>
            <person name="Ueki A."/>
            <person name="Tonouchi A."/>
            <person name="Honma S."/>
            <person name="Kaku N."/>
            <person name="Ueki K."/>
        </authorList>
    </citation>
    <scope>NUCLEOTIDE SEQUENCE</scope>
    <source>
        <strain evidence="1">TW13</strain>
    </source>
</reference>
<dbReference type="Proteomes" id="UP001058074">
    <property type="component" value="Unassembled WGS sequence"/>
</dbReference>
<sequence>MNYEIIDCIDSGTEFCPCKLAEANECILCSQMCGKKFCDCMNWKGTCIYQEFYNNGNKAKEGRKAFDCSIKEVTKLQEDLIKIRFSVPHKLALDLTPPGSYVFLRTDDNVYFDVPISIAYSDTDADEITVLIEIRGIKTKKLTELKEGDILGVRGPYWNGVFGLKNIQNAKNGNCVVIARGIGMAPMLPVIKRLINNGNSLRLIIDKSPYEEIYVKEYLDEYNLTYEEIPVLNNKGELSEEIKAVIKEEYDGKEISLIHCAGADILTYRMIEFTNSLDTNLKISCCNNAKMCCGEGICGSCTARFKGRKVKRLCKVQTDPRNIFEGRRFI</sequence>
<gene>
    <name evidence="1" type="ORF">rsdtw13_14420</name>
</gene>
<keyword evidence="2" id="KW-1185">Reference proteome</keyword>